<dbReference type="Pfam" id="PF01753">
    <property type="entry name" value="zf-MYND"/>
    <property type="match status" value="1"/>
</dbReference>
<evidence type="ECO:0000313" key="9">
    <source>
        <dbReference type="EMBL" id="CAA7270589.1"/>
    </source>
</evidence>
<evidence type="ECO:0000256" key="1">
    <source>
        <dbReference type="ARBA" id="ARBA00022723"/>
    </source>
</evidence>
<sequence length="525" mass="58403">MKLERYQGVSEGMEKRQRPSDLPVSGRPCFWPGCPGISSWGPPPFVTQTPSPAASRSDALSSTSTPTTTVDGAQAMITVTDFSSSSTPSDSVPTDLTFQSAAQSSSSSPTPATIIGAVLGSIFGLLLLLAFCVCLRRRRLRNQPPPENEKIEAFNVDAKWKQNPDFVINITAPPNEHGIQPYPYLHPTSATTTTTLSSSKISEKKTKYGLRASSSTAASAISSSSASSYPSTMSYEEQQRMMEQLNALQMHLRHVEAQVRNVNENQVGAGEQEPPPMETVHERLQKCAKCLSVGYCGRECQKKGWAHHKSLCFPPEPQRIYIRRMMVEIPKEKILLRYLMIAISIELFKNSPTFPDPRSPCIVSVEVILHPLSHKHYNSLIYPEILFDSVTSISMPGTVRFMSIELEKVADHEKLRRSWEDNRQSMDRNPRHLDSLSALIRMNYTAHSNMLAYINMPLTPSDFNSAREVVLRGEPSGTVWGLTSGNPMLDRMNLELSKMKMKSHPLAVDDKRLIRDFGGLCCGNK</sequence>
<keyword evidence="1" id="KW-0479">Metal-binding</keyword>
<keyword evidence="7" id="KW-0812">Transmembrane</keyword>
<name>A0A8S0VUN7_CYCAE</name>
<keyword evidence="7" id="KW-0472">Membrane</keyword>
<dbReference type="SUPFAM" id="SSF144232">
    <property type="entry name" value="HIT/MYND zinc finger-like"/>
    <property type="match status" value="1"/>
</dbReference>
<evidence type="ECO:0000256" key="2">
    <source>
        <dbReference type="ARBA" id="ARBA00022771"/>
    </source>
</evidence>
<protein>
    <recommendedName>
        <fullName evidence="8">MYND-type domain-containing protein</fullName>
    </recommendedName>
</protein>
<keyword evidence="7" id="KW-1133">Transmembrane helix</keyword>
<evidence type="ECO:0000256" key="5">
    <source>
        <dbReference type="SAM" id="Coils"/>
    </source>
</evidence>
<dbReference type="Proteomes" id="UP000467700">
    <property type="component" value="Unassembled WGS sequence"/>
</dbReference>
<dbReference type="OrthoDB" id="265717at2759"/>
<reference evidence="9 10" key="1">
    <citation type="submission" date="2020-01" db="EMBL/GenBank/DDBJ databases">
        <authorList>
            <person name="Gupta K D."/>
        </authorList>
    </citation>
    <scope>NUCLEOTIDE SEQUENCE [LARGE SCALE GENOMIC DNA]</scope>
</reference>
<comment type="caution">
    <text evidence="9">The sequence shown here is derived from an EMBL/GenBank/DDBJ whole genome shotgun (WGS) entry which is preliminary data.</text>
</comment>
<keyword evidence="10" id="KW-1185">Reference proteome</keyword>
<dbReference type="GO" id="GO:0008270">
    <property type="term" value="F:zinc ion binding"/>
    <property type="evidence" value="ECO:0007669"/>
    <property type="project" value="UniProtKB-KW"/>
</dbReference>
<accession>A0A8S0VUN7</accession>
<dbReference type="PROSITE" id="PS50865">
    <property type="entry name" value="ZF_MYND_2"/>
    <property type="match status" value="1"/>
</dbReference>
<evidence type="ECO:0000259" key="8">
    <source>
        <dbReference type="PROSITE" id="PS50865"/>
    </source>
</evidence>
<gene>
    <name evidence="9" type="ORF">AAE3_LOCUS12833</name>
</gene>
<evidence type="ECO:0000256" key="7">
    <source>
        <dbReference type="SAM" id="Phobius"/>
    </source>
</evidence>
<feature type="coiled-coil region" evidence="5">
    <location>
        <begin position="238"/>
        <end position="265"/>
    </location>
</feature>
<feature type="transmembrane region" description="Helical" evidence="7">
    <location>
        <begin position="114"/>
        <end position="135"/>
    </location>
</feature>
<keyword evidence="2 4" id="KW-0863">Zinc-finger</keyword>
<organism evidence="9 10">
    <name type="scientific">Cyclocybe aegerita</name>
    <name type="common">Black poplar mushroom</name>
    <name type="synonym">Agrocybe aegerita</name>
    <dbReference type="NCBI Taxonomy" id="1973307"/>
    <lineage>
        <taxon>Eukaryota</taxon>
        <taxon>Fungi</taxon>
        <taxon>Dikarya</taxon>
        <taxon>Basidiomycota</taxon>
        <taxon>Agaricomycotina</taxon>
        <taxon>Agaricomycetes</taxon>
        <taxon>Agaricomycetidae</taxon>
        <taxon>Agaricales</taxon>
        <taxon>Agaricineae</taxon>
        <taxon>Bolbitiaceae</taxon>
        <taxon>Cyclocybe</taxon>
    </lineage>
</organism>
<dbReference type="Gene3D" id="6.10.140.2220">
    <property type="match status" value="1"/>
</dbReference>
<dbReference type="InterPro" id="IPR002893">
    <property type="entry name" value="Znf_MYND"/>
</dbReference>
<evidence type="ECO:0000313" key="10">
    <source>
        <dbReference type="Proteomes" id="UP000467700"/>
    </source>
</evidence>
<dbReference type="EMBL" id="CACVBS010000091">
    <property type="protein sequence ID" value="CAA7270589.1"/>
    <property type="molecule type" value="Genomic_DNA"/>
</dbReference>
<evidence type="ECO:0000256" key="4">
    <source>
        <dbReference type="PROSITE-ProRule" id="PRU00134"/>
    </source>
</evidence>
<feature type="region of interest" description="Disordered" evidence="6">
    <location>
        <begin position="1"/>
        <end position="25"/>
    </location>
</feature>
<dbReference type="AlphaFoldDB" id="A0A8S0VUN7"/>
<evidence type="ECO:0000256" key="3">
    <source>
        <dbReference type="ARBA" id="ARBA00022833"/>
    </source>
</evidence>
<keyword evidence="5" id="KW-0175">Coiled coil</keyword>
<evidence type="ECO:0000256" key="6">
    <source>
        <dbReference type="SAM" id="MobiDB-lite"/>
    </source>
</evidence>
<proteinExistence type="predicted"/>
<keyword evidence="3" id="KW-0862">Zinc</keyword>
<feature type="domain" description="MYND-type" evidence="8">
    <location>
        <begin position="285"/>
        <end position="312"/>
    </location>
</feature>
<feature type="region of interest" description="Disordered" evidence="6">
    <location>
        <begin position="41"/>
        <end position="72"/>
    </location>
</feature>
<feature type="compositionally biased region" description="Polar residues" evidence="6">
    <location>
        <begin position="46"/>
        <end position="71"/>
    </location>
</feature>